<dbReference type="EMBL" id="JRPQ01000035">
    <property type="protein sequence ID" value="KGI22949.1"/>
    <property type="molecule type" value="Genomic_DNA"/>
</dbReference>
<gene>
    <name evidence="1" type="ORF">HMPREF9304_01540</name>
</gene>
<protein>
    <submittedName>
        <fullName evidence="1">Uncharacterized protein</fullName>
    </submittedName>
</protein>
<name>A0A098YU67_9BACT</name>
<dbReference type="OrthoDB" id="5175111at2"/>
<reference evidence="1 2" key="1">
    <citation type="submission" date="2014-07" db="EMBL/GenBank/DDBJ databases">
        <authorList>
            <person name="McCorrison J."/>
            <person name="Sanka R."/>
            <person name="Torralba M."/>
            <person name="Gillis M."/>
            <person name="Haft D.H."/>
            <person name="Methe B."/>
            <person name="Sutton G."/>
            <person name="Nelson K.E."/>
        </authorList>
    </citation>
    <scope>NUCLEOTIDE SEQUENCE [LARGE SCALE GENOMIC DNA]</scope>
    <source>
        <strain evidence="1 2">S9-PR14</strain>
    </source>
</reference>
<dbReference type="RefSeq" id="WP_036926058.1">
    <property type="nucleotide sequence ID" value="NZ_JRPQ01000035.1"/>
</dbReference>
<evidence type="ECO:0000313" key="1">
    <source>
        <dbReference type="EMBL" id="KGI22949.1"/>
    </source>
</evidence>
<sequence length="778" mass="89086">MEKTIVIENAGEKKFAVAKQLMEVLDLQWSEVLKLLDNCPIELSLASSVNINNLVNNLKKRGAEVYNPNNMEHVQKQEEAPLSPLEIFRRGVTKYRLTSYDNNSDCFILNIPDTKKRDFRQNFNIPLDETILMGRDTSFWNNANQGVVITDKNIYILLDNDSADDIEILSWNRIESVKYQDACIYFNIDGEPYGYGIGCFLKSSGNENNDLQSAQRLATIFESIAKSIETIQLENIGTEVGQLIEEKKFEEAKNICYQHINNTSDSVDQSLGYFWLGRIFSGESWDIQREIDLQDNVPDNLWQKRITCENEAQEAFDQALKLCDDEDEGKFLIYLNKGYVGDNPLLNRNYFIEAMQSNDYDIQHNARNGYDELTEVIVKKANNENEEQNNFCNTVEYRKRNLMFIVGNKKQIAGCYDKDEIIPCVFTMDTFPQDINFPIGHPQANTLYLGHPLIPTEYIPFEIATEKLFLDKIREFCYLVQCLGAEEIIIQRTKGSDISTDISNTINANVGGGRKLLEASLEGNASSKTAERTKKTDGVELIQQFHPSKYPFCPNDLIWLDSDSTWKSMIKQRLNGNLLNYSEKITSAETTNISSSQIQGIKGSMSNLLIKANASVDRSIESTFSKTEEKEIIIKIKFKPIDEFVKEESIDNNSQENKNQSTKINNTLSEKELAFLDEVKFCLEDDGKIDDNEMVLLKRKRIKLGISEERAQEIIAMCTTTFSEEEQEYIDVLTDFMIDGVIPDSTRRLLAREMKSLKITEERAKELEEFVLKNHGKS</sequence>
<dbReference type="Proteomes" id="UP000029723">
    <property type="component" value="Unassembled WGS sequence"/>
</dbReference>
<proteinExistence type="predicted"/>
<dbReference type="AlphaFoldDB" id="A0A098YU67"/>
<organism evidence="1 2">
    <name type="scientific">Hoylesella timonensis S9-PR14</name>
    <dbReference type="NCBI Taxonomy" id="1401062"/>
    <lineage>
        <taxon>Bacteria</taxon>
        <taxon>Pseudomonadati</taxon>
        <taxon>Bacteroidota</taxon>
        <taxon>Bacteroidia</taxon>
        <taxon>Bacteroidales</taxon>
        <taxon>Prevotellaceae</taxon>
        <taxon>Hoylesella</taxon>
    </lineage>
</organism>
<comment type="caution">
    <text evidence="1">The sequence shown here is derived from an EMBL/GenBank/DDBJ whole genome shotgun (WGS) entry which is preliminary data.</text>
</comment>
<evidence type="ECO:0000313" key="2">
    <source>
        <dbReference type="Proteomes" id="UP000029723"/>
    </source>
</evidence>
<accession>A0A098YU67</accession>